<keyword evidence="5" id="KW-1185">Reference proteome</keyword>
<dbReference type="Pfam" id="PF18942">
    <property type="entry name" value="DUF5689"/>
    <property type="match status" value="1"/>
</dbReference>
<dbReference type="Proteomes" id="UP000615593">
    <property type="component" value="Unassembled WGS sequence"/>
</dbReference>
<feature type="domain" description="DUF5017" evidence="2">
    <location>
        <begin position="367"/>
        <end position="454"/>
    </location>
</feature>
<dbReference type="RefSeq" id="WP_027885106.1">
    <property type="nucleotide sequence ID" value="NZ_BMWY01000006.1"/>
</dbReference>
<protein>
    <recommendedName>
        <fullName evidence="6">DUF5689 domain-containing protein</fullName>
    </recommendedName>
</protein>
<dbReference type="PROSITE" id="PS51257">
    <property type="entry name" value="PROKAR_LIPOPROTEIN"/>
    <property type="match status" value="1"/>
</dbReference>
<evidence type="ECO:0000256" key="1">
    <source>
        <dbReference type="SAM" id="SignalP"/>
    </source>
</evidence>
<organism evidence="4 5">
    <name type="scientific">Mesonia mobilis</name>
    <dbReference type="NCBI Taxonomy" id="369791"/>
    <lineage>
        <taxon>Bacteria</taxon>
        <taxon>Pseudomonadati</taxon>
        <taxon>Bacteroidota</taxon>
        <taxon>Flavobacteriia</taxon>
        <taxon>Flavobacteriales</taxon>
        <taxon>Flavobacteriaceae</taxon>
        <taxon>Mesonia</taxon>
    </lineage>
</organism>
<dbReference type="NCBIfam" id="NF038128">
    <property type="entry name" value="choice_anch_J"/>
    <property type="match status" value="1"/>
</dbReference>
<proteinExistence type="predicted"/>
<gene>
    <name evidence="4" type="ORF">GCM10008088_23610</name>
</gene>
<evidence type="ECO:0008006" key="6">
    <source>
        <dbReference type="Google" id="ProtNLM"/>
    </source>
</evidence>
<dbReference type="Gene3D" id="2.60.120.200">
    <property type="match status" value="1"/>
</dbReference>
<dbReference type="GeneID" id="94370025"/>
<name>A0ABQ3BYT3_9FLAO</name>
<evidence type="ECO:0000313" key="5">
    <source>
        <dbReference type="Proteomes" id="UP000615593"/>
    </source>
</evidence>
<evidence type="ECO:0000259" key="3">
    <source>
        <dbReference type="Pfam" id="PF18942"/>
    </source>
</evidence>
<feature type="signal peptide" evidence="1">
    <location>
        <begin position="1"/>
        <end position="26"/>
    </location>
</feature>
<evidence type="ECO:0000259" key="2">
    <source>
        <dbReference type="Pfam" id="PF16409"/>
    </source>
</evidence>
<sequence length="467" mass="50589">MKTINMYKKLILMVLAVGFLASCVQDDDFDTPNTSISEPELEGNVVSISTVLGDAAQNEGELYTYEDTDDYVEGYVISSDEGGNFFREIIIQDAPENPTAGLKIALFVNPLFTKYEVGRKIYVSLEGFTVGTSNGVVTLGIPDGQYIDPAPAQFESKIVRSAEVAEIVPLEVNINDFSDDLENIFVQLSNVQFLRADVENNLSFAGEATDEFDGERTIESCETGASTIFSTSTFADFSSLELPNGSGSIAGVLSRTYEGDVFVIAVNTLEDVTMEGERCDPLVYDCGLASVQGTNNLISEDFESSSNGTYSGAGWTNFIEAGSQSWQVFNDSDNEPSMGKGIMIDSYQSGDSSSIAWLILPEVDFDAQEGETLNFKSSNSFSDGSNLQLLFSNDWDGDTSTINSATWGELSAATIVNDDDFYRDVIDSGNVDLSCLEGTGYIAFKYTGSGQAPQDGTYELDEISVDY</sequence>
<accession>A0ABQ3BYT3</accession>
<evidence type="ECO:0000313" key="4">
    <source>
        <dbReference type="EMBL" id="GGZ61257.1"/>
    </source>
</evidence>
<dbReference type="InterPro" id="IPR032185">
    <property type="entry name" value="DUF5017"/>
</dbReference>
<dbReference type="EMBL" id="BMWY01000006">
    <property type="protein sequence ID" value="GGZ61257.1"/>
    <property type="molecule type" value="Genomic_DNA"/>
</dbReference>
<keyword evidence="1" id="KW-0732">Signal</keyword>
<reference evidence="5" key="1">
    <citation type="journal article" date="2019" name="Int. J. Syst. Evol. Microbiol.">
        <title>The Global Catalogue of Microorganisms (GCM) 10K type strain sequencing project: providing services to taxonomists for standard genome sequencing and annotation.</title>
        <authorList>
            <consortium name="The Broad Institute Genomics Platform"/>
            <consortium name="The Broad Institute Genome Sequencing Center for Infectious Disease"/>
            <person name="Wu L."/>
            <person name="Ma J."/>
        </authorList>
    </citation>
    <scope>NUCLEOTIDE SEQUENCE [LARGE SCALE GENOMIC DNA]</scope>
    <source>
        <strain evidence="5">KCTC 12708</strain>
    </source>
</reference>
<comment type="caution">
    <text evidence="4">The sequence shown here is derived from an EMBL/GenBank/DDBJ whole genome shotgun (WGS) entry which is preliminary data.</text>
</comment>
<dbReference type="InterPro" id="IPR043744">
    <property type="entry name" value="DUF5689"/>
</dbReference>
<feature type="domain" description="DUF5689" evidence="3">
    <location>
        <begin position="46"/>
        <end position="272"/>
    </location>
</feature>
<feature type="chain" id="PRO_5047203579" description="DUF5689 domain-containing protein" evidence="1">
    <location>
        <begin position="27"/>
        <end position="467"/>
    </location>
</feature>
<dbReference type="Pfam" id="PF16409">
    <property type="entry name" value="DUF5017"/>
    <property type="match status" value="1"/>
</dbReference>